<accession>A0A4U1GJQ0</accession>
<proteinExistence type="predicted"/>
<name>A0A4U1GJQ0_9SPHI</name>
<keyword evidence="2" id="KW-0732">Signal</keyword>
<sequence>MMLKKQFLLFLLIGAFSLHLAHQLFPHHHHEEEVVATHSHESGSKHHHHHDTPSSSKEDKQTDLLDEILSFINHGKTDNPIQSGNQLKADFCKTISIILPGFSGIQDFSLLEYNLMLPVYSPPEEQPIKHVILFKSRRGPPAMA</sequence>
<protein>
    <submittedName>
        <fullName evidence="3">Uncharacterized protein</fullName>
    </submittedName>
</protein>
<dbReference type="AlphaFoldDB" id="A0A4U1GJQ0"/>
<feature type="compositionally biased region" description="Basic and acidic residues" evidence="1">
    <location>
        <begin position="32"/>
        <end position="44"/>
    </location>
</feature>
<evidence type="ECO:0000313" key="4">
    <source>
        <dbReference type="Proteomes" id="UP000309594"/>
    </source>
</evidence>
<evidence type="ECO:0000256" key="1">
    <source>
        <dbReference type="SAM" id="MobiDB-lite"/>
    </source>
</evidence>
<gene>
    <name evidence="3" type="ORF">FBD94_04100</name>
</gene>
<evidence type="ECO:0000256" key="2">
    <source>
        <dbReference type="SAM" id="SignalP"/>
    </source>
</evidence>
<feature type="region of interest" description="Disordered" evidence="1">
    <location>
        <begin position="32"/>
        <end position="59"/>
    </location>
</feature>
<comment type="caution">
    <text evidence="3">The sequence shown here is derived from an EMBL/GenBank/DDBJ whole genome shotgun (WGS) entry which is preliminary data.</text>
</comment>
<organism evidence="3 4">
    <name type="scientific">Pedobacter hiemivivus</name>
    <dbReference type="NCBI Taxonomy" id="2530454"/>
    <lineage>
        <taxon>Bacteria</taxon>
        <taxon>Pseudomonadati</taxon>
        <taxon>Bacteroidota</taxon>
        <taxon>Sphingobacteriia</taxon>
        <taxon>Sphingobacteriales</taxon>
        <taxon>Sphingobacteriaceae</taxon>
        <taxon>Pedobacter</taxon>
    </lineage>
</organism>
<reference evidence="3 4" key="1">
    <citation type="submission" date="2019-04" db="EMBL/GenBank/DDBJ databases">
        <title>Pedobacter sp. RP-1-16 sp. nov., isolated from Arctic soil.</title>
        <authorList>
            <person name="Dahal R.H."/>
            <person name="Kim D.-U."/>
        </authorList>
    </citation>
    <scope>NUCLEOTIDE SEQUENCE [LARGE SCALE GENOMIC DNA]</scope>
    <source>
        <strain evidence="3 4">RP-1-16</strain>
    </source>
</reference>
<dbReference type="EMBL" id="SWDX01000002">
    <property type="protein sequence ID" value="TKC63549.1"/>
    <property type="molecule type" value="Genomic_DNA"/>
</dbReference>
<feature type="chain" id="PRO_5020375002" evidence="2">
    <location>
        <begin position="22"/>
        <end position="144"/>
    </location>
</feature>
<dbReference type="Proteomes" id="UP000309594">
    <property type="component" value="Unassembled WGS sequence"/>
</dbReference>
<feature type="signal peptide" evidence="2">
    <location>
        <begin position="1"/>
        <end position="21"/>
    </location>
</feature>
<dbReference type="RefSeq" id="WP_136879220.1">
    <property type="nucleotide sequence ID" value="NZ_SWDX01000002.1"/>
</dbReference>
<evidence type="ECO:0000313" key="3">
    <source>
        <dbReference type="EMBL" id="TKC63549.1"/>
    </source>
</evidence>